<dbReference type="Pfam" id="PF00011">
    <property type="entry name" value="HSP20"/>
    <property type="match status" value="1"/>
</dbReference>
<dbReference type="InterPro" id="IPR008978">
    <property type="entry name" value="HSP20-like_chaperone"/>
</dbReference>
<sequence length="140" mass="15669">MLMRTDPFQEFDRITRRLLNDPVRPSVMPMDAYRDGDTFVICFDLPGVRADSIDLEVERDVLTVRAERESITEGRETVVAERPVGAFSRRLFLGEALDTDHISADYVNGVLTLRVPVAEHAKPRKISVTEAPAQAQAISA</sequence>
<dbReference type="RefSeq" id="WP_068692997.1">
    <property type="nucleotide sequence ID" value="NZ_CP063196.1"/>
</dbReference>
<dbReference type="AlphaFoldDB" id="A0A399G6U0"/>
<dbReference type="EMBL" id="CP063196">
    <property type="protein sequence ID" value="UOE20557.1"/>
    <property type="molecule type" value="Genomic_DNA"/>
</dbReference>
<reference evidence="3" key="1">
    <citation type="submission" date="2020-10" db="EMBL/GenBank/DDBJ databases">
        <title>De novo genome project of the cellulose decomposer Thermobifida halotolerans type strain.</title>
        <authorList>
            <person name="Nagy I."/>
            <person name="Horvath B."/>
            <person name="Kukolya J."/>
            <person name="Nagy I."/>
            <person name="Orsini M."/>
        </authorList>
    </citation>
    <scope>NUCLEOTIDE SEQUENCE</scope>
    <source>
        <strain evidence="3">DSM 44931</strain>
    </source>
</reference>
<dbReference type="Gene3D" id="2.60.40.790">
    <property type="match status" value="1"/>
</dbReference>
<proteinExistence type="inferred from homology"/>
<protein>
    <submittedName>
        <fullName evidence="3">Hsp20 family protein</fullName>
    </submittedName>
</protein>
<dbReference type="SUPFAM" id="SSF49764">
    <property type="entry name" value="HSP20-like chaperones"/>
    <property type="match status" value="1"/>
</dbReference>
<keyword evidence="4" id="KW-1185">Reference proteome</keyword>
<accession>A0A399G6U0</accession>
<dbReference type="InterPro" id="IPR031107">
    <property type="entry name" value="Small_HSP"/>
</dbReference>
<evidence type="ECO:0000256" key="2">
    <source>
        <dbReference type="RuleBase" id="RU003616"/>
    </source>
</evidence>
<comment type="similarity">
    <text evidence="1 2">Belongs to the small heat shock protein (HSP20) family.</text>
</comment>
<organism evidence="3 4">
    <name type="scientific">Thermobifida halotolerans</name>
    <dbReference type="NCBI Taxonomy" id="483545"/>
    <lineage>
        <taxon>Bacteria</taxon>
        <taxon>Bacillati</taxon>
        <taxon>Actinomycetota</taxon>
        <taxon>Actinomycetes</taxon>
        <taxon>Streptosporangiales</taxon>
        <taxon>Nocardiopsidaceae</taxon>
        <taxon>Thermobifida</taxon>
    </lineage>
</organism>
<dbReference type="Proteomes" id="UP000265719">
    <property type="component" value="Chromosome"/>
</dbReference>
<evidence type="ECO:0000256" key="1">
    <source>
        <dbReference type="PROSITE-ProRule" id="PRU00285"/>
    </source>
</evidence>
<evidence type="ECO:0000313" key="4">
    <source>
        <dbReference type="Proteomes" id="UP000265719"/>
    </source>
</evidence>
<dbReference type="KEGG" id="thao:NI17_004875"/>
<name>A0A399G6U0_9ACTN</name>
<gene>
    <name evidence="3" type="ORF">NI17_004875</name>
</gene>
<dbReference type="InterPro" id="IPR002068">
    <property type="entry name" value="A-crystallin/Hsp20_dom"/>
</dbReference>
<dbReference type="PANTHER" id="PTHR11527">
    <property type="entry name" value="HEAT-SHOCK PROTEIN 20 FAMILY MEMBER"/>
    <property type="match status" value="1"/>
</dbReference>
<dbReference type="OrthoDB" id="5242916at2"/>
<dbReference type="CDD" id="cd06464">
    <property type="entry name" value="ACD_sHsps-like"/>
    <property type="match status" value="1"/>
</dbReference>
<evidence type="ECO:0000313" key="3">
    <source>
        <dbReference type="EMBL" id="UOE20557.1"/>
    </source>
</evidence>
<dbReference type="PROSITE" id="PS01031">
    <property type="entry name" value="SHSP"/>
    <property type="match status" value="1"/>
</dbReference>